<feature type="transmembrane region" description="Helical" evidence="6">
    <location>
        <begin position="397"/>
        <end position="418"/>
    </location>
</feature>
<proteinExistence type="predicted"/>
<dbReference type="GO" id="GO:0016020">
    <property type="term" value="C:membrane"/>
    <property type="evidence" value="ECO:0007669"/>
    <property type="project" value="UniProtKB-SubCell"/>
</dbReference>
<evidence type="ECO:0000256" key="6">
    <source>
        <dbReference type="SAM" id="Phobius"/>
    </source>
</evidence>
<dbReference type="SUPFAM" id="SSF103473">
    <property type="entry name" value="MFS general substrate transporter"/>
    <property type="match status" value="1"/>
</dbReference>
<evidence type="ECO:0000256" key="2">
    <source>
        <dbReference type="ARBA" id="ARBA00022692"/>
    </source>
</evidence>
<dbReference type="InterPro" id="IPR036259">
    <property type="entry name" value="MFS_trans_sf"/>
</dbReference>
<sequence length="567" mass="63014">MDLFFPHRLKQRNFLVSESFDCFDGFGHGRFQQRLFLVCTLSVFVVSSHSYLPSLTAGDVDHWCKQPPHSNISALAWKNGAIPLEADGRLSRCRRYENIEEPNNSQTIPCEDWEYDEDQARVSMRSTWNLVCDRYVLLQTAVIAERVSSVVFGVASGCLADRFGRMLVLFAAVAILLASTVSSFFAPSYQSYALARFFAQGSAVATYIVTGIVFFEVTTHENRPIHIVITGALASVLADSWLAIMWEAKLPWQAEQAFFVAPTFLLLATFFTVRESPRWLIAKARFKKAEYVMLAAAKLNKFPLPNTACLMQELRVQQDQVADNAVHQTEQLLSGVSIRKRAFATFALSFSLVYALRTVISLTVMRKIPLVRWTAPAATALCFPAMVLLLRRVTMRTFITTCFTLLGVVMCLLGLLLVNLPAISDVLLVTAKALSAPANIVFTVYTLELFPTAVRGTAAGWIFGCGASGALCATVSLTLLSRNRTDVVLAMGGFFLFASTLAQLPLPENTTVECTKMVKKRKSVAARKNLQHMKRTLSPIRSPTKSKSNSPQDRKNPRRVKKPEHSP</sequence>
<comment type="subcellular location">
    <subcellularLocation>
        <location evidence="1">Membrane</location>
        <topology evidence="1">Multi-pass membrane protein</topology>
    </subcellularLocation>
</comment>
<gene>
    <name evidence="7" type="ORF">HPB48_027066</name>
</gene>
<dbReference type="OrthoDB" id="6500587at2759"/>
<feature type="compositionally biased region" description="Polar residues" evidence="5">
    <location>
        <begin position="539"/>
        <end position="551"/>
    </location>
</feature>
<evidence type="ECO:0000256" key="1">
    <source>
        <dbReference type="ARBA" id="ARBA00004141"/>
    </source>
</evidence>
<evidence type="ECO:0000313" key="8">
    <source>
        <dbReference type="Proteomes" id="UP000821853"/>
    </source>
</evidence>
<evidence type="ECO:0000256" key="3">
    <source>
        <dbReference type="ARBA" id="ARBA00022989"/>
    </source>
</evidence>
<feature type="transmembrane region" description="Helical" evidence="6">
    <location>
        <begin position="227"/>
        <end position="244"/>
    </location>
</feature>
<feature type="transmembrane region" description="Helical" evidence="6">
    <location>
        <begin position="342"/>
        <end position="364"/>
    </location>
</feature>
<evidence type="ECO:0000313" key="7">
    <source>
        <dbReference type="EMBL" id="KAH9385030.1"/>
    </source>
</evidence>
<feature type="transmembrane region" description="Helical" evidence="6">
    <location>
        <begin position="458"/>
        <end position="480"/>
    </location>
</feature>
<dbReference type="Pfam" id="PF00083">
    <property type="entry name" value="Sugar_tr"/>
    <property type="match status" value="1"/>
</dbReference>
<feature type="transmembrane region" description="Helical" evidence="6">
    <location>
        <begin position="197"/>
        <end position="215"/>
    </location>
</feature>
<dbReference type="InterPro" id="IPR005828">
    <property type="entry name" value="MFS_sugar_transport-like"/>
</dbReference>
<dbReference type="OMA" id="CHVFENT"/>
<comment type="caution">
    <text evidence="7">The sequence shown here is derived from an EMBL/GenBank/DDBJ whole genome shotgun (WGS) entry which is preliminary data.</text>
</comment>
<keyword evidence="2 6" id="KW-0812">Transmembrane</keyword>
<keyword evidence="4 6" id="KW-0472">Membrane</keyword>
<reference evidence="7 8" key="1">
    <citation type="journal article" date="2020" name="Cell">
        <title>Large-Scale Comparative Analyses of Tick Genomes Elucidate Their Genetic Diversity and Vector Capacities.</title>
        <authorList>
            <consortium name="Tick Genome and Microbiome Consortium (TIGMIC)"/>
            <person name="Jia N."/>
            <person name="Wang J."/>
            <person name="Shi W."/>
            <person name="Du L."/>
            <person name="Sun Y."/>
            <person name="Zhan W."/>
            <person name="Jiang J.F."/>
            <person name="Wang Q."/>
            <person name="Zhang B."/>
            <person name="Ji P."/>
            <person name="Bell-Sakyi L."/>
            <person name="Cui X.M."/>
            <person name="Yuan T.T."/>
            <person name="Jiang B.G."/>
            <person name="Yang W.F."/>
            <person name="Lam T.T."/>
            <person name="Chang Q.C."/>
            <person name="Ding S.J."/>
            <person name="Wang X.J."/>
            <person name="Zhu J.G."/>
            <person name="Ruan X.D."/>
            <person name="Zhao L."/>
            <person name="Wei J.T."/>
            <person name="Ye R.Z."/>
            <person name="Que T.C."/>
            <person name="Du C.H."/>
            <person name="Zhou Y.H."/>
            <person name="Cheng J.X."/>
            <person name="Dai P.F."/>
            <person name="Guo W.B."/>
            <person name="Han X.H."/>
            <person name="Huang E.J."/>
            <person name="Li L.F."/>
            <person name="Wei W."/>
            <person name="Gao Y.C."/>
            <person name="Liu J.Z."/>
            <person name="Shao H.Z."/>
            <person name="Wang X."/>
            <person name="Wang C.C."/>
            <person name="Yang T.C."/>
            <person name="Huo Q.B."/>
            <person name="Li W."/>
            <person name="Chen H.Y."/>
            <person name="Chen S.E."/>
            <person name="Zhou L.G."/>
            <person name="Ni X.B."/>
            <person name="Tian J.H."/>
            <person name="Sheng Y."/>
            <person name="Liu T."/>
            <person name="Pan Y.S."/>
            <person name="Xia L.Y."/>
            <person name="Li J."/>
            <person name="Zhao F."/>
            <person name="Cao W.C."/>
        </authorList>
    </citation>
    <scope>NUCLEOTIDE SEQUENCE [LARGE SCALE GENOMIC DNA]</scope>
    <source>
        <strain evidence="7">HaeL-2018</strain>
    </source>
</reference>
<evidence type="ECO:0000256" key="5">
    <source>
        <dbReference type="SAM" id="MobiDB-lite"/>
    </source>
</evidence>
<dbReference type="PANTHER" id="PTHR24064">
    <property type="entry name" value="SOLUTE CARRIER FAMILY 22 MEMBER"/>
    <property type="match status" value="1"/>
</dbReference>
<dbReference type="EMBL" id="JABSTR010003712">
    <property type="protein sequence ID" value="KAH9385030.1"/>
    <property type="molecule type" value="Genomic_DNA"/>
</dbReference>
<accession>A0A9J6HB12</accession>
<feature type="transmembrane region" description="Helical" evidence="6">
    <location>
        <begin position="370"/>
        <end position="390"/>
    </location>
</feature>
<evidence type="ECO:0000256" key="4">
    <source>
        <dbReference type="ARBA" id="ARBA00023136"/>
    </source>
</evidence>
<feature type="transmembrane region" description="Helical" evidence="6">
    <location>
        <begin position="487"/>
        <end position="506"/>
    </location>
</feature>
<keyword evidence="3 6" id="KW-1133">Transmembrane helix</keyword>
<protein>
    <submittedName>
        <fullName evidence="7">Uncharacterized protein</fullName>
    </submittedName>
</protein>
<organism evidence="7 8">
    <name type="scientific">Haemaphysalis longicornis</name>
    <name type="common">Bush tick</name>
    <dbReference type="NCBI Taxonomy" id="44386"/>
    <lineage>
        <taxon>Eukaryota</taxon>
        <taxon>Metazoa</taxon>
        <taxon>Ecdysozoa</taxon>
        <taxon>Arthropoda</taxon>
        <taxon>Chelicerata</taxon>
        <taxon>Arachnida</taxon>
        <taxon>Acari</taxon>
        <taxon>Parasitiformes</taxon>
        <taxon>Ixodida</taxon>
        <taxon>Ixodoidea</taxon>
        <taxon>Ixodidae</taxon>
        <taxon>Haemaphysalinae</taxon>
        <taxon>Haemaphysalis</taxon>
    </lineage>
</organism>
<name>A0A9J6HB12_HAELO</name>
<feature type="transmembrane region" description="Helical" evidence="6">
    <location>
        <begin position="167"/>
        <end position="185"/>
    </location>
</feature>
<feature type="compositionally biased region" description="Basic residues" evidence="5">
    <location>
        <begin position="556"/>
        <end position="567"/>
    </location>
</feature>
<dbReference type="AlphaFoldDB" id="A0A9J6HB12"/>
<dbReference type="Proteomes" id="UP000821853">
    <property type="component" value="Unassembled WGS sequence"/>
</dbReference>
<feature type="region of interest" description="Disordered" evidence="5">
    <location>
        <begin position="528"/>
        <end position="567"/>
    </location>
</feature>
<dbReference type="VEuPathDB" id="VectorBase:HLOH_063001"/>
<keyword evidence="8" id="KW-1185">Reference proteome</keyword>
<dbReference type="Gene3D" id="1.20.1250.20">
    <property type="entry name" value="MFS general substrate transporter like domains"/>
    <property type="match status" value="1"/>
</dbReference>
<feature type="transmembrane region" description="Helical" evidence="6">
    <location>
        <begin position="256"/>
        <end position="273"/>
    </location>
</feature>
<dbReference type="GO" id="GO:0022857">
    <property type="term" value="F:transmembrane transporter activity"/>
    <property type="evidence" value="ECO:0007669"/>
    <property type="project" value="InterPro"/>
</dbReference>